<organism evidence="2 3">
    <name type="scientific">Taxus chinensis</name>
    <name type="common">Chinese yew</name>
    <name type="synonym">Taxus wallichiana var. chinensis</name>
    <dbReference type="NCBI Taxonomy" id="29808"/>
    <lineage>
        <taxon>Eukaryota</taxon>
        <taxon>Viridiplantae</taxon>
        <taxon>Streptophyta</taxon>
        <taxon>Embryophyta</taxon>
        <taxon>Tracheophyta</taxon>
        <taxon>Spermatophyta</taxon>
        <taxon>Pinopsida</taxon>
        <taxon>Pinidae</taxon>
        <taxon>Conifers II</taxon>
        <taxon>Cupressales</taxon>
        <taxon>Taxaceae</taxon>
        <taxon>Taxus</taxon>
    </lineage>
</organism>
<dbReference type="AlphaFoldDB" id="A0AA38LH99"/>
<feature type="non-terminal residue" evidence="2">
    <location>
        <position position="107"/>
    </location>
</feature>
<keyword evidence="3" id="KW-1185">Reference proteome</keyword>
<evidence type="ECO:0000256" key="1">
    <source>
        <dbReference type="SAM" id="MobiDB-lite"/>
    </source>
</evidence>
<sequence length="107" mass="11412">PVRMTAIRPLQPTVGGDKTLEVDHRDSTLSWINLTFTSSEDGNTFTGQAPFDGEGATMLGVHHALDGTDQGASIQGHTITSFKEALRGKDSPLKPADNTPCITFGEE</sequence>
<proteinExistence type="predicted"/>
<evidence type="ECO:0000313" key="2">
    <source>
        <dbReference type="EMBL" id="KAH9324259.1"/>
    </source>
</evidence>
<evidence type="ECO:0000313" key="3">
    <source>
        <dbReference type="Proteomes" id="UP000824469"/>
    </source>
</evidence>
<reference evidence="2 3" key="1">
    <citation type="journal article" date="2021" name="Nat. Plants">
        <title>The Taxus genome provides insights into paclitaxel biosynthesis.</title>
        <authorList>
            <person name="Xiong X."/>
            <person name="Gou J."/>
            <person name="Liao Q."/>
            <person name="Li Y."/>
            <person name="Zhou Q."/>
            <person name="Bi G."/>
            <person name="Li C."/>
            <person name="Du R."/>
            <person name="Wang X."/>
            <person name="Sun T."/>
            <person name="Guo L."/>
            <person name="Liang H."/>
            <person name="Lu P."/>
            <person name="Wu Y."/>
            <person name="Zhang Z."/>
            <person name="Ro D.K."/>
            <person name="Shang Y."/>
            <person name="Huang S."/>
            <person name="Yan J."/>
        </authorList>
    </citation>
    <scope>NUCLEOTIDE SEQUENCE [LARGE SCALE GENOMIC DNA]</scope>
    <source>
        <strain evidence="2">Ta-2019</strain>
    </source>
</reference>
<accession>A0AA38LH99</accession>
<dbReference type="EMBL" id="JAHRHJ020000002">
    <property type="protein sequence ID" value="KAH9324259.1"/>
    <property type="molecule type" value="Genomic_DNA"/>
</dbReference>
<dbReference type="Proteomes" id="UP000824469">
    <property type="component" value="Unassembled WGS sequence"/>
</dbReference>
<protein>
    <submittedName>
        <fullName evidence="2">Uncharacterized protein</fullName>
    </submittedName>
</protein>
<comment type="caution">
    <text evidence="2">The sequence shown here is derived from an EMBL/GenBank/DDBJ whole genome shotgun (WGS) entry which is preliminary data.</text>
</comment>
<name>A0AA38LH99_TAXCH</name>
<feature type="non-terminal residue" evidence="2">
    <location>
        <position position="1"/>
    </location>
</feature>
<gene>
    <name evidence="2" type="ORF">KI387_004437</name>
</gene>
<feature type="region of interest" description="Disordered" evidence="1">
    <location>
        <begin position="87"/>
        <end position="107"/>
    </location>
</feature>